<dbReference type="RefSeq" id="WP_097653691.1">
    <property type="nucleotide sequence ID" value="NZ_LYXE01000106.1"/>
</dbReference>
<dbReference type="EMBL" id="LYXE01000106">
    <property type="protein sequence ID" value="PDV98267.1"/>
    <property type="molecule type" value="Genomic_DNA"/>
</dbReference>
<protein>
    <submittedName>
        <fullName evidence="1">Thiol-disulfide oxidoreductase</fullName>
    </submittedName>
</protein>
<dbReference type="OrthoDB" id="9785438at2"/>
<keyword evidence="2" id="KW-1185">Reference proteome</keyword>
<dbReference type="PANTHER" id="PTHR34290">
    <property type="entry name" value="SI:CH73-390P7.2"/>
    <property type="match status" value="1"/>
</dbReference>
<dbReference type="InterPro" id="IPR044691">
    <property type="entry name" value="DCC1_Trx"/>
</dbReference>
<name>A0A2H3KLT9_9CHLR</name>
<accession>A0A2H3KLT9</accession>
<dbReference type="GO" id="GO:0015035">
    <property type="term" value="F:protein-disulfide reductase activity"/>
    <property type="evidence" value="ECO:0007669"/>
    <property type="project" value="InterPro"/>
</dbReference>
<dbReference type="Pfam" id="PF04134">
    <property type="entry name" value="DCC1-like"/>
    <property type="match status" value="1"/>
</dbReference>
<sequence>MSTHQYALLFDGKCRICSSQVETIAAYNDDGLIELLDMNSAEARERFPQVTPEMAQRELHLVAPDGTFYQGADAVRETLLRLPSLRGLGELMRLPGAMFLARPLYAWVAANRYTIGGRTEECADGTCQPYRSQS</sequence>
<reference evidence="1 2" key="1">
    <citation type="submission" date="2016-05" db="EMBL/GenBank/DDBJ databases">
        <authorList>
            <person name="Lavstsen T."/>
            <person name="Jespersen J.S."/>
        </authorList>
    </citation>
    <scope>NUCLEOTIDE SEQUENCE [LARGE SCALE GENOMIC DNA]</scope>
    <source>
        <strain evidence="1 2">B7-9</strain>
    </source>
</reference>
<dbReference type="InterPro" id="IPR007263">
    <property type="entry name" value="DCC1-like"/>
</dbReference>
<comment type="caution">
    <text evidence="1">The sequence shown here is derived from an EMBL/GenBank/DDBJ whole genome shotgun (WGS) entry which is preliminary data.</text>
</comment>
<organism evidence="1 2">
    <name type="scientific">Candidatus Chloroploca asiatica</name>
    <dbReference type="NCBI Taxonomy" id="1506545"/>
    <lineage>
        <taxon>Bacteria</taxon>
        <taxon>Bacillati</taxon>
        <taxon>Chloroflexota</taxon>
        <taxon>Chloroflexia</taxon>
        <taxon>Chloroflexales</taxon>
        <taxon>Chloroflexineae</taxon>
        <taxon>Oscillochloridaceae</taxon>
        <taxon>Candidatus Chloroploca</taxon>
    </lineage>
</organism>
<dbReference type="Proteomes" id="UP000220922">
    <property type="component" value="Unassembled WGS sequence"/>
</dbReference>
<evidence type="ECO:0000313" key="2">
    <source>
        <dbReference type="Proteomes" id="UP000220922"/>
    </source>
</evidence>
<gene>
    <name evidence="1" type="ORF">A9Q02_16250</name>
</gene>
<dbReference type="AlphaFoldDB" id="A0A2H3KLT9"/>
<evidence type="ECO:0000313" key="1">
    <source>
        <dbReference type="EMBL" id="PDV98267.1"/>
    </source>
</evidence>
<dbReference type="PANTHER" id="PTHR34290:SF2">
    <property type="entry name" value="OS04G0668800 PROTEIN"/>
    <property type="match status" value="1"/>
</dbReference>
<proteinExistence type="predicted"/>